<dbReference type="EMBL" id="RCWN01000001">
    <property type="protein sequence ID" value="RLQ87844.1"/>
    <property type="molecule type" value="Genomic_DNA"/>
</dbReference>
<evidence type="ECO:0000256" key="6">
    <source>
        <dbReference type="SAM" id="Phobius"/>
    </source>
</evidence>
<feature type="transmembrane region" description="Helical" evidence="6">
    <location>
        <begin position="86"/>
        <end position="107"/>
    </location>
</feature>
<comment type="caution">
    <text evidence="8">The sequence shown here is derived from an EMBL/GenBank/DDBJ whole genome shotgun (WGS) entry which is preliminary data.</text>
</comment>
<dbReference type="PANTHER" id="PTHR13414">
    <property type="entry name" value="HUEL-CATION TRANSPORTER"/>
    <property type="match status" value="1"/>
</dbReference>
<organism evidence="8 9">
    <name type="scientific">Notoacmeibacter ruber</name>
    <dbReference type="NCBI Taxonomy" id="2670375"/>
    <lineage>
        <taxon>Bacteria</taxon>
        <taxon>Pseudomonadati</taxon>
        <taxon>Pseudomonadota</taxon>
        <taxon>Alphaproteobacteria</taxon>
        <taxon>Hyphomicrobiales</taxon>
        <taxon>Notoacmeibacteraceae</taxon>
        <taxon>Notoacmeibacter</taxon>
    </lineage>
</organism>
<evidence type="ECO:0000256" key="3">
    <source>
        <dbReference type="ARBA" id="ARBA00022692"/>
    </source>
</evidence>
<dbReference type="NCBIfam" id="TIGR01297">
    <property type="entry name" value="CDF"/>
    <property type="match status" value="1"/>
</dbReference>
<keyword evidence="9" id="KW-1185">Reference proteome</keyword>
<feature type="transmembrane region" description="Helical" evidence="6">
    <location>
        <begin position="20"/>
        <end position="40"/>
    </location>
</feature>
<evidence type="ECO:0000256" key="4">
    <source>
        <dbReference type="ARBA" id="ARBA00022989"/>
    </source>
</evidence>
<dbReference type="InterPro" id="IPR036837">
    <property type="entry name" value="Cation_efflux_CTD_sf"/>
</dbReference>
<accession>A0A3L7JBM6</accession>
<name>A0A3L7JBM6_9HYPH</name>
<dbReference type="Proteomes" id="UP000281094">
    <property type="component" value="Unassembled WGS sequence"/>
</dbReference>
<dbReference type="InterPro" id="IPR058533">
    <property type="entry name" value="Cation_efflux_TM"/>
</dbReference>
<protein>
    <submittedName>
        <fullName evidence="8">Cation diffusion facilitator family transporter</fullName>
    </submittedName>
</protein>
<comment type="subcellular location">
    <subcellularLocation>
        <location evidence="1">Membrane</location>
        <topology evidence="1">Multi-pass membrane protein</topology>
    </subcellularLocation>
</comment>
<feature type="domain" description="Cation efflux protein transmembrane" evidence="7">
    <location>
        <begin position="20"/>
        <end position="231"/>
    </location>
</feature>
<dbReference type="InterPro" id="IPR040177">
    <property type="entry name" value="SLC30A9"/>
</dbReference>
<proteinExistence type="predicted"/>
<reference evidence="8 9" key="1">
    <citation type="submission" date="2018-10" db="EMBL/GenBank/DDBJ databases">
        <title>Notoacmeibacter sp. M2BS9Y-3-1, whole genome shotgun sequence.</title>
        <authorList>
            <person name="Tuo L."/>
        </authorList>
    </citation>
    <scope>NUCLEOTIDE SEQUENCE [LARGE SCALE GENOMIC DNA]</scope>
    <source>
        <strain evidence="8 9">M2BS9Y-3-1</strain>
    </source>
</reference>
<sequence>MKNPRKSEGANDGSESTGAVLAALFANLGIAITKFIAAALSGSASMLAEGFHSLVDTANQGFLLIGIHQSKKPADERHPFGYGNALYFWAFVVAIFLFSLGCGFSIYEGVTHLLHDEAGVSGDGAFPTIAVAVLVIAFLFEGYSWSVAFRNFERTRAGRGFYSDLRDLKDPAVFVVLAEDTAACIGIVIAAAGVLLSWYTAMPVFDGAASILIGIILGIVAIILAIEVKALLIGETADPDVLSDIRQRMARHPEIVAVNELRSMHLGPRDILLATSLDFQNEIKAGRIEQLVSEMEEEIRRRHPMIRKLYFEVQSAAGHRTFADQSNVPSGVD</sequence>
<evidence type="ECO:0000259" key="7">
    <source>
        <dbReference type="Pfam" id="PF01545"/>
    </source>
</evidence>
<gene>
    <name evidence="8" type="ORF">D8780_06100</name>
</gene>
<dbReference type="SUPFAM" id="SSF160240">
    <property type="entry name" value="Cation efflux protein cytoplasmic domain-like"/>
    <property type="match status" value="1"/>
</dbReference>
<keyword evidence="4 6" id="KW-1133">Transmembrane helix</keyword>
<dbReference type="GO" id="GO:0008324">
    <property type="term" value="F:monoatomic cation transmembrane transporter activity"/>
    <property type="evidence" value="ECO:0007669"/>
    <property type="project" value="InterPro"/>
</dbReference>
<evidence type="ECO:0000313" key="9">
    <source>
        <dbReference type="Proteomes" id="UP000281094"/>
    </source>
</evidence>
<keyword evidence="5 6" id="KW-0472">Membrane</keyword>
<evidence type="ECO:0000256" key="2">
    <source>
        <dbReference type="ARBA" id="ARBA00022448"/>
    </source>
</evidence>
<evidence type="ECO:0000256" key="5">
    <source>
        <dbReference type="ARBA" id="ARBA00023136"/>
    </source>
</evidence>
<evidence type="ECO:0000256" key="1">
    <source>
        <dbReference type="ARBA" id="ARBA00004141"/>
    </source>
</evidence>
<dbReference type="Gene3D" id="1.20.1510.10">
    <property type="entry name" value="Cation efflux protein transmembrane domain"/>
    <property type="match status" value="1"/>
</dbReference>
<dbReference type="GO" id="GO:0016020">
    <property type="term" value="C:membrane"/>
    <property type="evidence" value="ECO:0007669"/>
    <property type="project" value="UniProtKB-SubCell"/>
</dbReference>
<feature type="transmembrane region" description="Helical" evidence="6">
    <location>
        <begin position="127"/>
        <end position="152"/>
    </location>
</feature>
<dbReference type="RefSeq" id="WP_121644807.1">
    <property type="nucleotide sequence ID" value="NZ_RCWN01000001.1"/>
</dbReference>
<dbReference type="SUPFAM" id="SSF161111">
    <property type="entry name" value="Cation efflux protein transmembrane domain-like"/>
    <property type="match status" value="1"/>
</dbReference>
<dbReference type="InterPro" id="IPR027469">
    <property type="entry name" value="Cation_efflux_TMD_sf"/>
</dbReference>
<feature type="transmembrane region" description="Helical" evidence="6">
    <location>
        <begin position="207"/>
        <end position="226"/>
    </location>
</feature>
<evidence type="ECO:0000313" key="8">
    <source>
        <dbReference type="EMBL" id="RLQ87844.1"/>
    </source>
</evidence>
<dbReference type="GO" id="GO:0006829">
    <property type="term" value="P:zinc ion transport"/>
    <property type="evidence" value="ECO:0007669"/>
    <property type="project" value="InterPro"/>
</dbReference>
<keyword evidence="2" id="KW-0813">Transport</keyword>
<dbReference type="Pfam" id="PF01545">
    <property type="entry name" value="Cation_efflux"/>
    <property type="match status" value="1"/>
</dbReference>
<feature type="transmembrane region" description="Helical" evidence="6">
    <location>
        <begin position="173"/>
        <end position="201"/>
    </location>
</feature>
<dbReference type="InterPro" id="IPR002524">
    <property type="entry name" value="Cation_efflux"/>
</dbReference>
<dbReference type="AlphaFoldDB" id="A0A3L7JBM6"/>
<dbReference type="PANTHER" id="PTHR13414:SF9">
    <property type="entry name" value="PROTON-COUPLED ZINC ANTIPORTER SLC30A9, MITOCHONDRIAL"/>
    <property type="match status" value="1"/>
</dbReference>
<keyword evidence="3 6" id="KW-0812">Transmembrane</keyword>